<comment type="caution">
    <text evidence="1">The sequence shown here is derived from an EMBL/GenBank/DDBJ whole genome shotgun (WGS) entry which is preliminary data.</text>
</comment>
<dbReference type="Proteomes" id="UP001150581">
    <property type="component" value="Unassembled WGS sequence"/>
</dbReference>
<reference evidence="1" key="1">
    <citation type="submission" date="2022-07" db="EMBL/GenBank/DDBJ databases">
        <title>Phylogenomic reconstructions and comparative analyses of Kickxellomycotina fungi.</title>
        <authorList>
            <person name="Reynolds N.K."/>
            <person name="Stajich J.E."/>
            <person name="Barry K."/>
            <person name="Grigoriev I.V."/>
            <person name="Crous P."/>
            <person name="Smith M.E."/>
        </authorList>
    </citation>
    <scope>NUCLEOTIDE SEQUENCE</scope>
    <source>
        <strain evidence="1">Benny 63K</strain>
    </source>
</reference>
<protein>
    <submittedName>
        <fullName evidence="1">Uncharacterized protein</fullName>
    </submittedName>
</protein>
<name>A0ACC1IEW8_9FUNG</name>
<gene>
    <name evidence="1" type="ORF">LPJ66_005799</name>
</gene>
<evidence type="ECO:0000313" key="1">
    <source>
        <dbReference type="EMBL" id="KAJ1893376.1"/>
    </source>
</evidence>
<dbReference type="EMBL" id="JANBPG010000846">
    <property type="protein sequence ID" value="KAJ1893376.1"/>
    <property type="molecule type" value="Genomic_DNA"/>
</dbReference>
<organism evidence="1 2">
    <name type="scientific">Kickxella alabastrina</name>
    <dbReference type="NCBI Taxonomy" id="61397"/>
    <lineage>
        <taxon>Eukaryota</taxon>
        <taxon>Fungi</taxon>
        <taxon>Fungi incertae sedis</taxon>
        <taxon>Zoopagomycota</taxon>
        <taxon>Kickxellomycotina</taxon>
        <taxon>Kickxellomycetes</taxon>
        <taxon>Kickxellales</taxon>
        <taxon>Kickxellaceae</taxon>
        <taxon>Kickxella</taxon>
    </lineage>
</organism>
<evidence type="ECO:0000313" key="2">
    <source>
        <dbReference type="Proteomes" id="UP001150581"/>
    </source>
</evidence>
<sequence length="1209" mass="129946">IPERSNSKSNRASLVFQQLHASVVPAVVGTVGLHPPSYPGYAQPMAQPMASPPAMRRSFTEGATTATGGLGAQTRPWWVVDEIGIAPKPDGGSEESEGDASNQTEPTEPVDSSSGSSVNTFSAVVDEGSALLGGHASSATTNTSNRQWRLSDEWAAVLKAVLAYAIAALFPFVPFLREWLGDPEYMSPHLVTNATIWFHAAKTRSGLAEGGLVGALWVCATSLVTYTALFVGERLHAVYSIPGADLAWQSKAVSLGVFVFGFSWVLAFFKANAARPSVGTATAIANIALYLVMLREAPVVNQTDGVGESVGRKSAHVLVAVLTGMAVSLAVGWTVRPTTAAQELRRQLQTTLASFGAVLPQLLAPIVSADAPAGGREKLHGAKPLELKDALRMHRQRLQQLRRHADAVSLEPTEWSVWARRAQARALVACLDGLSLHLSTLSCGLELRAAESGSVDAAAYAEVIGRIRAPVVRLGAACEAALAAAAELVDEALAGSIAGADRRVAAVRAAAAGALRTFQADYDAAVGGLGGKQPLGGSPGGGKQPPASSGNGDSVRTTEELLFTVYFFVFSLREFADELLSALLPAVAALCRTPPTPRQMLARELRSPRRLGQHVRRALRWAAGRVRVLCDTGATTELESRYEVAQFADPRSLHARRPSAEPSAVQRLARGIWHACMWARRLNVRFATKYALLVTALSLPCYWSLDVYWEFRRQRLEWMVISAAAIMVPTVGGSLLVSAYRILGTCVGGLAAFLVYEVGRDCPVLTYTLLVLFSVPCFRIILHGNYPKIGQFALITFGVILINKWVANEDRDESVAGLAVRRTMSVALGVLAGMLVTLYVWPYEARVRVRQALSWWMLTALLLYDQLWRALWAATAVPVSDAAAAGAQPSVSEAAIGAQSSVPADRWTALGTVRDYLDGEMQLQSALVEIRSLLSDTLNEPRLKGPFPLISYQRIINACQRLLDAMVAARWVMLPVPMAVVAQHLHPTASTSDTSDDDDNEEESSTSIKIAAAGFESGRMNMPDGDGDGDDTASDEGASMLDLPIDLSSTVLMERGEQADMDGRLGQVIASAAAVSEDSAEYIRLRVERDLLRQSAAEREHRDALLSLTMYVLASALILKTPLPSVLPPIHAAQRRVADAMRDILVGDEPEISVGEADAAAQRAVDRIRYVFYYTQVMLGWEVVQELSIIGGLMRELYGSYGSFGNMSE</sequence>
<proteinExistence type="predicted"/>
<accession>A0ACC1IEW8</accession>
<feature type="non-terminal residue" evidence="1">
    <location>
        <position position="1"/>
    </location>
</feature>
<keyword evidence="2" id="KW-1185">Reference proteome</keyword>